<proteinExistence type="predicted"/>
<dbReference type="InterPro" id="IPR032560">
    <property type="entry name" value="DUF4932"/>
</dbReference>
<sequence length="470" mass="53697">MRAQRNTPDYMKGVAAFLLIIFTLVNASGQTATLSTIRTKQNRIVMYIDGERTSFNGVNDAPKDFHYNFALEKPSIPFILVSEKDSVSLTLNYGVITHFQIIREAKGDTLQGHFTSHKLVKKAVFSDAYKKVNEGKTLVEIPEVYELINVVFALTDYGKTDAIDKDTEYYPQVMSHFSPYKNHPVVRTIDSLLRASADNYAPLKMDGYAYSFQGDKLVKSPIYDRISWGELNRLTPYVPLLESFARKSRFRSFFKAHTPYYTKLISDFQKRVNVATMKTWLEKQFPATHYSAVKMLFTPLVGSNQSANNFEDNGFKEAQAHINYPFISKALVAQPEDVIRGRQMVIAFTELNHSYLNPEADKYARDVSAAYKNRVAWITSNTPSSNYDNPLSCFEEYMNYGLVTLLFADLFDTKTFTTLNEGIESNMVASRGFRKFHEFNQELLRLYKNKEPGQTVADLYPAIIAWAAKQ</sequence>
<dbReference type="RefSeq" id="WP_186737135.1">
    <property type="nucleotide sequence ID" value="NZ_VFIA01000009.1"/>
</dbReference>
<protein>
    <recommendedName>
        <fullName evidence="3">DUF4932 domain-containing protein</fullName>
    </recommendedName>
</protein>
<evidence type="ECO:0000313" key="1">
    <source>
        <dbReference type="EMBL" id="MBC3791343.1"/>
    </source>
</evidence>
<organism evidence="1 2">
    <name type="scientific">Spirosoma utsteinense</name>
    <dbReference type="NCBI Taxonomy" id="2585773"/>
    <lineage>
        <taxon>Bacteria</taxon>
        <taxon>Pseudomonadati</taxon>
        <taxon>Bacteroidota</taxon>
        <taxon>Cytophagia</taxon>
        <taxon>Cytophagales</taxon>
        <taxon>Cytophagaceae</taxon>
        <taxon>Spirosoma</taxon>
    </lineage>
</organism>
<keyword evidence="2" id="KW-1185">Reference proteome</keyword>
<evidence type="ECO:0008006" key="3">
    <source>
        <dbReference type="Google" id="ProtNLM"/>
    </source>
</evidence>
<dbReference type="Pfam" id="PF16286">
    <property type="entry name" value="DUF4932"/>
    <property type="match status" value="1"/>
</dbReference>
<name>A0ABR6W476_9BACT</name>
<reference evidence="1 2" key="1">
    <citation type="submission" date="2019-06" db="EMBL/GenBank/DDBJ databases">
        <title>Spirosoma utsteinense sp. nov. isolated from Antarctic ice-free soils.</title>
        <authorList>
            <person name="Tahon G."/>
        </authorList>
    </citation>
    <scope>NUCLEOTIDE SEQUENCE [LARGE SCALE GENOMIC DNA]</scope>
    <source>
        <strain evidence="1 2">LMG 31447</strain>
    </source>
</reference>
<gene>
    <name evidence="1" type="ORF">FH603_1844</name>
</gene>
<evidence type="ECO:0000313" key="2">
    <source>
        <dbReference type="Proteomes" id="UP000700732"/>
    </source>
</evidence>
<comment type="caution">
    <text evidence="1">The sequence shown here is derived from an EMBL/GenBank/DDBJ whole genome shotgun (WGS) entry which is preliminary data.</text>
</comment>
<dbReference type="EMBL" id="VFIA01000009">
    <property type="protein sequence ID" value="MBC3791343.1"/>
    <property type="molecule type" value="Genomic_DNA"/>
</dbReference>
<dbReference type="Proteomes" id="UP000700732">
    <property type="component" value="Unassembled WGS sequence"/>
</dbReference>
<accession>A0ABR6W476</accession>